<evidence type="ECO:0000256" key="3">
    <source>
        <dbReference type="ARBA" id="ARBA00022630"/>
    </source>
</evidence>
<dbReference type="InterPro" id="IPR036250">
    <property type="entry name" value="AcylCo_DH-like_C"/>
</dbReference>
<accession>A0A368BUS6</accession>
<protein>
    <submittedName>
        <fullName evidence="8">Acyl-CoA dehydrogenase</fullName>
    </submittedName>
</protein>
<keyword evidence="4" id="KW-0274">FAD</keyword>
<dbReference type="GO" id="GO:0050660">
    <property type="term" value="F:flavin adenine dinucleotide binding"/>
    <property type="evidence" value="ECO:0007669"/>
    <property type="project" value="InterPro"/>
</dbReference>
<reference evidence="8 9" key="1">
    <citation type="journal article" date="2018" name="Microbiome">
        <title>Fine metagenomic profile of the Mediterranean stratified and mixed water columns revealed by assembly and recruitment.</title>
        <authorList>
            <person name="Haro-Moreno J.M."/>
            <person name="Lopez-Perez M."/>
            <person name="De La Torre J.R."/>
            <person name="Picazo A."/>
            <person name="Camacho A."/>
            <person name="Rodriguez-Valera F."/>
        </authorList>
    </citation>
    <scope>NUCLEOTIDE SEQUENCE [LARGE SCALE GENOMIC DNA]</scope>
    <source>
        <strain evidence="8">MED-G82</strain>
    </source>
</reference>
<evidence type="ECO:0000256" key="2">
    <source>
        <dbReference type="ARBA" id="ARBA00009347"/>
    </source>
</evidence>
<evidence type="ECO:0000259" key="7">
    <source>
        <dbReference type="Pfam" id="PF02771"/>
    </source>
</evidence>
<dbReference type="SUPFAM" id="SSF47203">
    <property type="entry name" value="Acyl-CoA dehydrogenase C-terminal domain-like"/>
    <property type="match status" value="1"/>
</dbReference>
<evidence type="ECO:0000256" key="1">
    <source>
        <dbReference type="ARBA" id="ARBA00001974"/>
    </source>
</evidence>
<comment type="caution">
    <text evidence="8">The sequence shown here is derived from an EMBL/GenBank/DDBJ whole genome shotgun (WGS) entry which is preliminary data.</text>
</comment>
<name>A0A368BUS6_9GAMM</name>
<comment type="cofactor">
    <cofactor evidence="1">
        <name>FAD</name>
        <dbReference type="ChEBI" id="CHEBI:57692"/>
    </cofactor>
</comment>
<dbReference type="PANTHER" id="PTHR43884:SF20">
    <property type="entry name" value="ACYL-COA DEHYDROGENASE FADE28"/>
    <property type="match status" value="1"/>
</dbReference>
<dbReference type="InterPro" id="IPR009100">
    <property type="entry name" value="AcylCoA_DH/oxidase_NM_dom_sf"/>
</dbReference>
<dbReference type="SUPFAM" id="SSF56645">
    <property type="entry name" value="Acyl-CoA dehydrogenase NM domain-like"/>
    <property type="match status" value="1"/>
</dbReference>
<dbReference type="GO" id="GO:0003995">
    <property type="term" value="F:acyl-CoA dehydrogenase activity"/>
    <property type="evidence" value="ECO:0007669"/>
    <property type="project" value="TreeGrafter"/>
</dbReference>
<evidence type="ECO:0000313" key="9">
    <source>
        <dbReference type="Proteomes" id="UP000253307"/>
    </source>
</evidence>
<keyword evidence="5" id="KW-0560">Oxidoreductase</keyword>
<dbReference type="EMBL" id="QOPE01000018">
    <property type="protein sequence ID" value="RCL41001.1"/>
    <property type="molecule type" value="Genomic_DNA"/>
</dbReference>
<organism evidence="8 9">
    <name type="scientific">SAR86 cluster bacterium</name>
    <dbReference type="NCBI Taxonomy" id="2030880"/>
    <lineage>
        <taxon>Bacteria</taxon>
        <taxon>Pseudomonadati</taxon>
        <taxon>Pseudomonadota</taxon>
        <taxon>Gammaproteobacteria</taxon>
        <taxon>SAR86 cluster</taxon>
    </lineage>
</organism>
<evidence type="ECO:0000259" key="6">
    <source>
        <dbReference type="Pfam" id="PF00441"/>
    </source>
</evidence>
<proteinExistence type="inferred from homology"/>
<dbReference type="Proteomes" id="UP000253307">
    <property type="component" value="Unassembled WGS sequence"/>
</dbReference>
<dbReference type="PANTHER" id="PTHR43884">
    <property type="entry name" value="ACYL-COA DEHYDROGENASE"/>
    <property type="match status" value="1"/>
</dbReference>
<evidence type="ECO:0000313" key="8">
    <source>
        <dbReference type="EMBL" id="RCL41001.1"/>
    </source>
</evidence>
<evidence type="ECO:0000256" key="5">
    <source>
        <dbReference type="ARBA" id="ARBA00023002"/>
    </source>
</evidence>
<dbReference type="AlphaFoldDB" id="A0A368BUS6"/>
<gene>
    <name evidence="8" type="ORF">DBW96_02790</name>
</gene>
<feature type="domain" description="Acyl-CoA dehydrogenase/oxidase N-terminal" evidence="7">
    <location>
        <begin position="6"/>
        <end position="82"/>
    </location>
</feature>
<dbReference type="InterPro" id="IPR013786">
    <property type="entry name" value="AcylCoA_DH/ox_N"/>
</dbReference>
<dbReference type="InterPro" id="IPR037069">
    <property type="entry name" value="AcylCoA_DH/ox_N_sf"/>
</dbReference>
<dbReference type="Pfam" id="PF00441">
    <property type="entry name" value="Acyl-CoA_dh_1"/>
    <property type="match status" value="1"/>
</dbReference>
<feature type="domain" description="Acyl-CoA dehydrogenase/oxidase C-terminal" evidence="6">
    <location>
        <begin position="196"/>
        <end position="309"/>
    </location>
</feature>
<dbReference type="Gene3D" id="1.20.140.10">
    <property type="entry name" value="Butyryl-CoA Dehydrogenase, subunit A, domain 3"/>
    <property type="match status" value="1"/>
</dbReference>
<keyword evidence="3" id="KW-0285">Flavoprotein</keyword>
<comment type="similarity">
    <text evidence="2">Belongs to the acyl-CoA dehydrogenase family.</text>
</comment>
<sequence length="344" mass="38706">MNFTFSEDQEIFRDAFKKYLESNVTPEKIRSGWEDNMPFNQARWQELEELGILQSNLDEKYGGLGLDLVTTCLLVEEMGYYALPEPAAEQIFLSNLLINKSIDIAELIEEKNQFIGVTHSLSPNILFLDNSSKIINLEEDSISIVSSKDINGKKLKSSDPSRDLTNFISENSDSGSLKTLNDQKSLVNNVVTSGMVMSAAILVGLSRKILDLATAYTLDRKQFGKPVGSFQAVKHMLAQAAIEIEFSKATLYRAAYSLDNDNPLQKLHAAQAKLQAIDACEMASRNSMQAHGAMGYTWEMDLHIFIRRGWSYKQVWGNKSLLENYIMNQLEKDLPKLGSTYTFL</sequence>
<dbReference type="Gene3D" id="1.10.540.10">
    <property type="entry name" value="Acyl-CoA dehydrogenase/oxidase, N-terminal domain"/>
    <property type="match status" value="1"/>
</dbReference>
<evidence type="ECO:0000256" key="4">
    <source>
        <dbReference type="ARBA" id="ARBA00022827"/>
    </source>
</evidence>
<dbReference type="Pfam" id="PF02771">
    <property type="entry name" value="Acyl-CoA_dh_N"/>
    <property type="match status" value="1"/>
</dbReference>
<dbReference type="InterPro" id="IPR009075">
    <property type="entry name" value="AcylCo_DH/oxidase_C"/>
</dbReference>